<protein>
    <submittedName>
        <fullName evidence="1">Unannotated protein</fullName>
    </submittedName>
</protein>
<evidence type="ECO:0000313" key="1">
    <source>
        <dbReference type="EMBL" id="CAB4755840.1"/>
    </source>
</evidence>
<reference evidence="1" key="1">
    <citation type="submission" date="2020-05" db="EMBL/GenBank/DDBJ databases">
        <authorList>
            <person name="Chiriac C."/>
            <person name="Salcher M."/>
            <person name="Ghai R."/>
            <person name="Kavagutti S V."/>
        </authorList>
    </citation>
    <scope>NUCLEOTIDE SEQUENCE</scope>
</reference>
<accession>A0A6J6U7C5</accession>
<dbReference type="AntiFam" id="ANF00142">
    <property type="entry name" value="Shadow ORF (opposite yadG)"/>
</dbReference>
<name>A0A6J6U7C5_9ZZZZ</name>
<proteinExistence type="predicted"/>
<organism evidence="1">
    <name type="scientific">freshwater metagenome</name>
    <dbReference type="NCBI Taxonomy" id="449393"/>
    <lineage>
        <taxon>unclassified sequences</taxon>
        <taxon>metagenomes</taxon>
        <taxon>ecological metagenomes</taxon>
    </lineage>
</organism>
<dbReference type="AlphaFoldDB" id="A0A6J6U7C5"/>
<dbReference type="EMBL" id="CAEZYW010000283">
    <property type="protein sequence ID" value="CAB4755840.1"/>
    <property type="molecule type" value="Genomic_DNA"/>
</dbReference>
<sequence length="383" mass="40626">MRSRSLDAETLDLVLLVAVEVALEPEPLRIALVGEDVGGDPVEEPAIMRGDDGAAGELEQGVLQRAEGLDVEVVRGLIEKQQVAAHLQREGEVQAVALVARQHARGLLLVGPLESEHRDISARRQFDVADLDPVEAIGDDLPDVLRRVEPRPRLVDVRQQDGLADLEVAGRGEVVLVVGATLCRCDDHLEQGGLADAVRADDTDNAVARQRERQVVEEQPVTEALREVRGLDDDTAQARARRDLDLFHVELAGLVGSSGHLLVAVEAGAALRLAGLGIGPHPLELVGEAALQLHVLLALDLEAGGLRLEVGGVVALVGVGTAAVELEDPLGDVVEEVAIMGDGDDGAGVLLEMLLEPLDALGIEVVRRLVEEEQVGLAKEQLA</sequence>
<gene>
    <name evidence="1" type="ORF">UFOPK2786_01548</name>
</gene>